<protein>
    <submittedName>
        <fullName evidence="1">Uncharacterized protein</fullName>
    </submittedName>
</protein>
<proteinExistence type="predicted"/>
<evidence type="ECO:0000313" key="1">
    <source>
        <dbReference type="EMBL" id="KAG9231058.1"/>
    </source>
</evidence>
<feature type="non-terminal residue" evidence="1">
    <location>
        <position position="160"/>
    </location>
</feature>
<dbReference type="AlphaFoldDB" id="A0A9P8C234"/>
<dbReference type="PANTHER" id="PTHR42047">
    <property type="entry name" value="PROTEIN, PUTATIVE (AFU_ORTHOLOGUE AFUA_6G03560)-RELATED"/>
    <property type="match status" value="1"/>
</dbReference>
<organism evidence="1 2">
    <name type="scientific">Amylocarpus encephaloides</name>
    <dbReference type="NCBI Taxonomy" id="45428"/>
    <lineage>
        <taxon>Eukaryota</taxon>
        <taxon>Fungi</taxon>
        <taxon>Dikarya</taxon>
        <taxon>Ascomycota</taxon>
        <taxon>Pezizomycotina</taxon>
        <taxon>Leotiomycetes</taxon>
        <taxon>Helotiales</taxon>
        <taxon>Helotiales incertae sedis</taxon>
        <taxon>Amylocarpus</taxon>
    </lineage>
</organism>
<name>A0A9P8C234_9HELO</name>
<feature type="non-terminal residue" evidence="1">
    <location>
        <position position="1"/>
    </location>
</feature>
<dbReference type="InterPro" id="IPR052820">
    <property type="entry name" value="PhiA_domain"/>
</dbReference>
<keyword evidence="2" id="KW-1185">Reference proteome</keyword>
<accession>A0A9P8C234</accession>
<reference evidence="1" key="1">
    <citation type="journal article" date="2021" name="IMA Fungus">
        <title>Genomic characterization of three marine fungi, including Emericellopsis atlantica sp. nov. with signatures of a generalist lifestyle and marine biomass degradation.</title>
        <authorList>
            <person name="Hagestad O.C."/>
            <person name="Hou L."/>
            <person name="Andersen J.H."/>
            <person name="Hansen E.H."/>
            <person name="Altermark B."/>
            <person name="Li C."/>
            <person name="Kuhnert E."/>
            <person name="Cox R.J."/>
            <person name="Crous P.W."/>
            <person name="Spatafora J.W."/>
            <person name="Lail K."/>
            <person name="Amirebrahimi M."/>
            <person name="Lipzen A."/>
            <person name="Pangilinan J."/>
            <person name="Andreopoulos W."/>
            <person name="Hayes R.D."/>
            <person name="Ng V."/>
            <person name="Grigoriev I.V."/>
            <person name="Jackson S.A."/>
            <person name="Sutton T.D.S."/>
            <person name="Dobson A.D.W."/>
            <person name="Rama T."/>
        </authorList>
    </citation>
    <scope>NUCLEOTIDE SEQUENCE</scope>
    <source>
        <strain evidence="1">TRa018bII</strain>
    </source>
</reference>
<dbReference type="OrthoDB" id="5430620at2759"/>
<dbReference type="EMBL" id="MU251626">
    <property type="protein sequence ID" value="KAG9231058.1"/>
    <property type="molecule type" value="Genomic_DNA"/>
</dbReference>
<comment type="caution">
    <text evidence="1">The sequence shown here is derived from an EMBL/GenBank/DDBJ whole genome shotgun (WGS) entry which is preliminary data.</text>
</comment>
<dbReference type="Proteomes" id="UP000824998">
    <property type="component" value="Unassembled WGS sequence"/>
</dbReference>
<sequence length="160" mass="16653">INSTSPIHLSSVHINGLKFWVGKETATYCPDVVPSCPNGTQTQVGVSTGSDTVYANTIVPGGQAVYVAGDGSLSVTVAHSGSTGENGLRAPFQYTPQAGEDDVGSLDFNDLEWAACPNGEEGVYQIFADGSPNFDTADHPNCIGIALGPVISDSQSVWQY</sequence>
<dbReference type="PANTHER" id="PTHR42047:SF1">
    <property type="entry name" value="PROTEIN, PUTATIVE (AFU_ORTHOLOGUE AFUA_6G03560)-RELATED"/>
    <property type="match status" value="1"/>
</dbReference>
<evidence type="ECO:0000313" key="2">
    <source>
        <dbReference type="Proteomes" id="UP000824998"/>
    </source>
</evidence>
<gene>
    <name evidence="1" type="ORF">BJ875DRAFT_341573</name>
</gene>